<feature type="transmembrane region" description="Helical" evidence="8">
    <location>
        <begin position="61"/>
        <end position="80"/>
    </location>
</feature>
<dbReference type="Proteomes" id="UP000323597">
    <property type="component" value="Chromosome A04"/>
</dbReference>
<dbReference type="Pfam" id="PF13962">
    <property type="entry name" value="PGG"/>
    <property type="match status" value="1"/>
</dbReference>
<evidence type="ECO:0000313" key="11">
    <source>
        <dbReference type="Proteomes" id="UP000323597"/>
    </source>
</evidence>
<evidence type="ECO:0000256" key="5">
    <source>
        <dbReference type="ARBA" id="ARBA00023043"/>
    </source>
</evidence>
<protein>
    <recommendedName>
        <fullName evidence="9">PGG domain-containing protein</fullName>
    </recommendedName>
</protein>
<gene>
    <name evidence="10" type="ORF">E1A91_A04G179700v1</name>
</gene>
<evidence type="ECO:0000256" key="7">
    <source>
        <dbReference type="PROSITE-ProRule" id="PRU00023"/>
    </source>
</evidence>
<dbReference type="Pfam" id="PF12796">
    <property type="entry name" value="Ank_2"/>
    <property type="match status" value="2"/>
</dbReference>
<dbReference type="SMART" id="SM00248">
    <property type="entry name" value="ANK"/>
    <property type="match status" value="6"/>
</dbReference>
<comment type="subcellular location">
    <subcellularLocation>
        <location evidence="1">Membrane</location>
        <topology evidence="1">Multi-pass membrane protein</topology>
    </subcellularLocation>
</comment>
<name>A0A5D2ZSR5_GOSMU</name>
<dbReference type="InterPro" id="IPR036770">
    <property type="entry name" value="Ankyrin_rpt-contain_sf"/>
</dbReference>
<dbReference type="InterPro" id="IPR002110">
    <property type="entry name" value="Ankyrin_rpt"/>
</dbReference>
<evidence type="ECO:0000256" key="6">
    <source>
        <dbReference type="ARBA" id="ARBA00023136"/>
    </source>
</evidence>
<dbReference type="EMBL" id="CM017639">
    <property type="protein sequence ID" value="TYJ40980.1"/>
    <property type="molecule type" value="Genomic_DNA"/>
</dbReference>
<keyword evidence="2 8" id="KW-0812">Transmembrane</keyword>
<dbReference type="Gene3D" id="1.25.40.20">
    <property type="entry name" value="Ankyrin repeat-containing domain"/>
    <property type="match status" value="3"/>
</dbReference>
<dbReference type="InterPro" id="IPR026961">
    <property type="entry name" value="PGG_dom"/>
</dbReference>
<keyword evidence="4 8" id="KW-1133">Transmembrane helix</keyword>
<proteinExistence type="predicted"/>
<keyword evidence="3" id="KW-0677">Repeat</keyword>
<sequence length="576" mass="64635">MEPEEPEENITHVDAWLYKAAAEGTIEVFNKNQQLQLESLKTPNHENLLHLNLATQENDALIFNIFLSIIKFFPLLYGCFSPPMHFIEQILSKCPSLLLQTNAKGQTPLHVAARYGHSAIVKLLIKSCANARDGDLELGMDRVNAVREMLRISVARKRVKEDQESNTALHKAARCGNVEVVKALLEFEDPDFPYSVNKKQETPLYIAARRGDRVMLSILFDKSKSTAHGGPHGRTVLHAAAMATDAVNKEQAIRLILEEKGNLTKERDEDGRTPLHYAAHLGRRFSVVEELLKRDVSAAYVGDKKRGMTPLLMAARQGYLGIVSKILSLCPDCCEKVDKIGLNLLHYMAFRDSVFPLGSSVFKRGGIEIVYGSVRNLMELEGNNILNRCKQIKELLEEIKNDQVAEEPVRRFRLRNVSTERLEAIRNTHLLVAALIATITFAAAITVPGGLKSEKGSVEGTPLLIHEAAFKAFVVTNALAFIFSVSALFIHFGVLDNLLYRFKFWRETVSYRTQSVSGLLGYATIAMVIAFSTGSYVVLKPSHGLAIFSYLICPAFFFVQHWTIFDYYIVKILLYY</sequence>
<feature type="domain" description="PGG" evidence="9">
    <location>
        <begin position="420"/>
        <end position="538"/>
    </location>
</feature>
<evidence type="ECO:0000256" key="8">
    <source>
        <dbReference type="SAM" id="Phobius"/>
    </source>
</evidence>
<keyword evidence="6 8" id="KW-0472">Membrane</keyword>
<accession>A0A5D2ZSR5</accession>
<feature type="repeat" description="ANK" evidence="7">
    <location>
        <begin position="164"/>
        <end position="186"/>
    </location>
</feature>
<evidence type="ECO:0000256" key="3">
    <source>
        <dbReference type="ARBA" id="ARBA00022737"/>
    </source>
</evidence>
<dbReference type="GO" id="GO:0005886">
    <property type="term" value="C:plasma membrane"/>
    <property type="evidence" value="ECO:0007669"/>
    <property type="project" value="TreeGrafter"/>
</dbReference>
<organism evidence="10 11">
    <name type="scientific">Gossypium mustelinum</name>
    <name type="common">Cotton</name>
    <name type="synonym">Gossypium caicoense</name>
    <dbReference type="NCBI Taxonomy" id="34275"/>
    <lineage>
        <taxon>Eukaryota</taxon>
        <taxon>Viridiplantae</taxon>
        <taxon>Streptophyta</taxon>
        <taxon>Embryophyta</taxon>
        <taxon>Tracheophyta</taxon>
        <taxon>Spermatophyta</taxon>
        <taxon>Magnoliopsida</taxon>
        <taxon>eudicotyledons</taxon>
        <taxon>Gunneridae</taxon>
        <taxon>Pentapetalae</taxon>
        <taxon>rosids</taxon>
        <taxon>malvids</taxon>
        <taxon>Malvales</taxon>
        <taxon>Malvaceae</taxon>
        <taxon>Malvoideae</taxon>
        <taxon>Gossypium</taxon>
    </lineage>
</organism>
<feature type="transmembrane region" description="Helical" evidence="8">
    <location>
        <begin position="545"/>
        <end position="570"/>
    </location>
</feature>
<reference evidence="10 11" key="1">
    <citation type="submission" date="2019-07" db="EMBL/GenBank/DDBJ databases">
        <title>WGS assembly of Gossypium mustelinum.</title>
        <authorList>
            <person name="Chen Z.J."/>
            <person name="Sreedasyam A."/>
            <person name="Ando A."/>
            <person name="Song Q."/>
            <person name="De L."/>
            <person name="Hulse-Kemp A."/>
            <person name="Ding M."/>
            <person name="Ye W."/>
            <person name="Kirkbride R."/>
            <person name="Jenkins J."/>
            <person name="Plott C."/>
            <person name="Lovell J."/>
            <person name="Lin Y.-M."/>
            <person name="Vaughn R."/>
            <person name="Liu B."/>
            <person name="Li W."/>
            <person name="Simpson S."/>
            <person name="Scheffler B."/>
            <person name="Saski C."/>
            <person name="Grover C."/>
            <person name="Hu G."/>
            <person name="Conover J."/>
            <person name="Carlson J."/>
            <person name="Shu S."/>
            <person name="Boston L."/>
            <person name="Williams M."/>
            <person name="Peterson D."/>
            <person name="Mcgee K."/>
            <person name="Jones D."/>
            <person name="Wendel J."/>
            <person name="Stelly D."/>
            <person name="Grimwood J."/>
            <person name="Schmutz J."/>
        </authorList>
    </citation>
    <scope>NUCLEOTIDE SEQUENCE [LARGE SCALE GENOMIC DNA]</scope>
    <source>
        <strain evidence="10">1408120.09</strain>
    </source>
</reference>
<dbReference type="PANTHER" id="PTHR24186">
    <property type="entry name" value="PROTEIN PHOSPHATASE 1 REGULATORY SUBUNIT"/>
    <property type="match status" value="1"/>
</dbReference>
<dbReference type="PROSITE" id="PS50088">
    <property type="entry name" value="ANK_REPEAT"/>
    <property type="match status" value="3"/>
</dbReference>
<evidence type="ECO:0000256" key="2">
    <source>
        <dbReference type="ARBA" id="ARBA00022692"/>
    </source>
</evidence>
<evidence type="ECO:0000256" key="1">
    <source>
        <dbReference type="ARBA" id="ARBA00004141"/>
    </source>
</evidence>
<evidence type="ECO:0000313" key="10">
    <source>
        <dbReference type="EMBL" id="TYJ40980.1"/>
    </source>
</evidence>
<dbReference type="PROSITE" id="PS50297">
    <property type="entry name" value="ANK_REP_REGION"/>
    <property type="match status" value="3"/>
</dbReference>
<feature type="repeat" description="ANK" evidence="7">
    <location>
        <begin position="270"/>
        <end position="303"/>
    </location>
</feature>
<feature type="transmembrane region" description="Helical" evidence="8">
    <location>
        <begin position="469"/>
        <end position="495"/>
    </location>
</feature>
<keyword evidence="5 7" id="KW-0040">ANK repeat</keyword>
<feature type="transmembrane region" description="Helical" evidence="8">
    <location>
        <begin position="516"/>
        <end position="539"/>
    </location>
</feature>
<dbReference type="AlphaFoldDB" id="A0A5D2ZSR5"/>
<keyword evidence="11" id="KW-1185">Reference proteome</keyword>
<evidence type="ECO:0000259" key="9">
    <source>
        <dbReference type="Pfam" id="PF13962"/>
    </source>
</evidence>
<feature type="transmembrane region" description="Helical" evidence="8">
    <location>
        <begin position="430"/>
        <end position="449"/>
    </location>
</feature>
<dbReference type="SUPFAM" id="SSF48403">
    <property type="entry name" value="Ankyrin repeat"/>
    <property type="match status" value="1"/>
</dbReference>
<dbReference type="PANTHER" id="PTHR24186:SF53">
    <property type="entry name" value="PGG DOMAIN-CONTAINING PROTEIN"/>
    <property type="match status" value="1"/>
</dbReference>
<evidence type="ECO:0000256" key="4">
    <source>
        <dbReference type="ARBA" id="ARBA00022989"/>
    </source>
</evidence>
<feature type="repeat" description="ANK" evidence="7">
    <location>
        <begin position="104"/>
        <end position="136"/>
    </location>
</feature>